<dbReference type="SUPFAM" id="SSF63825">
    <property type="entry name" value="YWTD domain"/>
    <property type="match status" value="1"/>
</dbReference>
<sequence length="213" mass="23999">MITVNKQLYLGAMGYNGTNLIVGDYDDNIYMIDRTGNIIKTVTSGYNTYNITCTTDRIYLTPRSKLVCLDMNGSQMFSYTNNNFSNGRGISVDKEGNIYCCGFGSNNIHQLTPDGQFIKLIVTDITRPRENKSVFKDHVFNAGHLIQTKCNPDYAGSEKRKIFETTVPPSGPPPPYKVACLFFVRFCLYNLDIAILNMLFSPNFYVSQLIINS</sequence>
<evidence type="ECO:0000313" key="1">
    <source>
        <dbReference type="EMBL" id="KAJ8305126.1"/>
    </source>
</evidence>
<name>A0ABQ9EMM7_TEGGR</name>
<accession>A0ABQ9EMM7</accession>
<dbReference type="InterPro" id="IPR011042">
    <property type="entry name" value="6-blade_b-propeller_TolB-like"/>
</dbReference>
<dbReference type="Proteomes" id="UP001217089">
    <property type="component" value="Unassembled WGS sequence"/>
</dbReference>
<evidence type="ECO:0000313" key="2">
    <source>
        <dbReference type="Proteomes" id="UP001217089"/>
    </source>
</evidence>
<evidence type="ECO:0008006" key="3">
    <source>
        <dbReference type="Google" id="ProtNLM"/>
    </source>
</evidence>
<proteinExistence type="predicted"/>
<dbReference type="Gene3D" id="2.120.10.30">
    <property type="entry name" value="TolB, C-terminal domain"/>
    <property type="match status" value="1"/>
</dbReference>
<keyword evidence="2" id="KW-1185">Reference proteome</keyword>
<organism evidence="1 2">
    <name type="scientific">Tegillarca granosa</name>
    <name type="common">Malaysian cockle</name>
    <name type="synonym">Anadara granosa</name>
    <dbReference type="NCBI Taxonomy" id="220873"/>
    <lineage>
        <taxon>Eukaryota</taxon>
        <taxon>Metazoa</taxon>
        <taxon>Spiralia</taxon>
        <taxon>Lophotrochozoa</taxon>
        <taxon>Mollusca</taxon>
        <taxon>Bivalvia</taxon>
        <taxon>Autobranchia</taxon>
        <taxon>Pteriomorphia</taxon>
        <taxon>Arcoida</taxon>
        <taxon>Arcoidea</taxon>
        <taxon>Arcidae</taxon>
        <taxon>Tegillarca</taxon>
    </lineage>
</organism>
<protein>
    <recommendedName>
        <fullName evidence="3">SMP-30/Gluconolactonase/LRE-like region domain-containing protein</fullName>
    </recommendedName>
</protein>
<gene>
    <name evidence="1" type="ORF">KUTeg_017320</name>
</gene>
<reference evidence="1 2" key="1">
    <citation type="submission" date="2022-12" db="EMBL/GenBank/DDBJ databases">
        <title>Chromosome-level genome of Tegillarca granosa.</title>
        <authorList>
            <person name="Kim J."/>
        </authorList>
    </citation>
    <scope>NUCLEOTIDE SEQUENCE [LARGE SCALE GENOMIC DNA]</scope>
    <source>
        <strain evidence="1">Teg-2019</strain>
        <tissue evidence="1">Adductor muscle</tissue>
    </source>
</reference>
<dbReference type="EMBL" id="JARBDR010000857">
    <property type="protein sequence ID" value="KAJ8305126.1"/>
    <property type="molecule type" value="Genomic_DNA"/>
</dbReference>
<comment type="caution">
    <text evidence="1">The sequence shown here is derived from an EMBL/GenBank/DDBJ whole genome shotgun (WGS) entry which is preliminary data.</text>
</comment>